<accession>A0A7J8VB57</accession>
<evidence type="ECO:0000313" key="2">
    <source>
        <dbReference type="Proteomes" id="UP000593573"/>
    </source>
</evidence>
<dbReference type="EMBL" id="JABFAB010000009">
    <property type="protein sequence ID" value="MBA0660048.1"/>
    <property type="molecule type" value="Genomic_DNA"/>
</dbReference>
<evidence type="ECO:0000313" key="1">
    <source>
        <dbReference type="EMBL" id="MBA0660048.1"/>
    </source>
</evidence>
<name>A0A7J8VB57_9ROSI</name>
<organism evidence="1 2">
    <name type="scientific">Gossypium klotzschianum</name>
    <dbReference type="NCBI Taxonomy" id="34286"/>
    <lineage>
        <taxon>Eukaryota</taxon>
        <taxon>Viridiplantae</taxon>
        <taxon>Streptophyta</taxon>
        <taxon>Embryophyta</taxon>
        <taxon>Tracheophyta</taxon>
        <taxon>Spermatophyta</taxon>
        <taxon>Magnoliopsida</taxon>
        <taxon>eudicotyledons</taxon>
        <taxon>Gunneridae</taxon>
        <taxon>Pentapetalae</taxon>
        <taxon>rosids</taxon>
        <taxon>malvids</taxon>
        <taxon>Malvales</taxon>
        <taxon>Malvaceae</taxon>
        <taxon>Malvoideae</taxon>
        <taxon>Gossypium</taxon>
    </lineage>
</organism>
<protein>
    <submittedName>
        <fullName evidence="1">Uncharacterized protein</fullName>
    </submittedName>
</protein>
<gene>
    <name evidence="1" type="ORF">Goklo_012104</name>
</gene>
<proteinExistence type="predicted"/>
<dbReference type="AlphaFoldDB" id="A0A7J8VB57"/>
<keyword evidence="2" id="KW-1185">Reference proteome</keyword>
<sequence length="27" mass="3248">MMTMLLLSLIKKEIQKKLEFLVQLLEN</sequence>
<reference evidence="1 2" key="1">
    <citation type="journal article" date="2019" name="Genome Biol. Evol.">
        <title>Insights into the evolution of the New World diploid cottons (Gossypium, subgenus Houzingenia) based on genome sequencing.</title>
        <authorList>
            <person name="Grover C.E."/>
            <person name="Arick M.A. 2nd"/>
            <person name="Thrash A."/>
            <person name="Conover J.L."/>
            <person name="Sanders W.S."/>
            <person name="Peterson D.G."/>
            <person name="Frelichowski J.E."/>
            <person name="Scheffler J.A."/>
            <person name="Scheffler B.E."/>
            <person name="Wendel J.F."/>
        </authorList>
    </citation>
    <scope>NUCLEOTIDE SEQUENCE [LARGE SCALE GENOMIC DNA]</scope>
    <source>
        <strain evidence="1">57</strain>
        <tissue evidence="1">Leaf</tissue>
    </source>
</reference>
<dbReference type="Proteomes" id="UP000593573">
    <property type="component" value="Unassembled WGS sequence"/>
</dbReference>
<comment type="caution">
    <text evidence="1">The sequence shown here is derived from an EMBL/GenBank/DDBJ whole genome shotgun (WGS) entry which is preliminary data.</text>
</comment>